<dbReference type="STRING" id="28173.VIBNI_B0433"/>
<gene>
    <name evidence="5" type="ORF">VIBNI_B0433</name>
</gene>
<dbReference type="PANTHER" id="PTHR43103">
    <property type="entry name" value="NUCLEOSIDE-DIPHOSPHATE-SUGAR EPIMERASE"/>
    <property type="match status" value="1"/>
</dbReference>
<evidence type="ECO:0000256" key="3">
    <source>
        <dbReference type="ARBA" id="ARBA00023027"/>
    </source>
</evidence>
<dbReference type="AlphaFoldDB" id="U4KBR8"/>
<sequence>MNRVIVTGAAGHLGKKVFNHLKGESGYQVIGLDIRDVPEPDIHVADFSEYGSWIEHLNQGDIVIHLAADREPTATWGSAIHNNINGTLNLFQACAERGVKRLVFASSNWVHGGYRFSDEVLTPSLPAYPVNAYGSAKLFGELAGKHFSKHHGLSVICLRIGWTQWTHDNQPGEHMAMGIWGQEMWLSDRDFLDGVQKSVDAHDVPYAIINLVSNNRGMRWDIESTKQVIGYKPQDSFAPSIGISTKIKSVLKNALVYKLPRFFDRIMAEW</sequence>
<dbReference type="RefSeq" id="WP_022560878.1">
    <property type="nucleotide sequence ID" value="NC_022543.1"/>
</dbReference>
<keyword evidence="3" id="KW-0520">NAD</keyword>
<dbReference type="GO" id="GO:0016491">
    <property type="term" value="F:oxidoreductase activity"/>
    <property type="evidence" value="ECO:0007669"/>
    <property type="project" value="UniProtKB-KW"/>
</dbReference>
<dbReference type="SUPFAM" id="SSF51735">
    <property type="entry name" value="NAD(P)-binding Rossmann-fold domains"/>
    <property type="match status" value="1"/>
</dbReference>
<comment type="similarity">
    <text evidence="1">Belongs to the NAD(P)-dependent epimerase/dehydratase family.</text>
</comment>
<keyword evidence="2" id="KW-0560">Oxidoreductase</keyword>
<evidence type="ECO:0000256" key="1">
    <source>
        <dbReference type="ARBA" id="ARBA00007637"/>
    </source>
</evidence>
<dbReference type="InterPro" id="IPR036291">
    <property type="entry name" value="NAD(P)-bd_dom_sf"/>
</dbReference>
<name>U4KBR8_9VIBR</name>
<evidence type="ECO:0000256" key="2">
    <source>
        <dbReference type="ARBA" id="ARBA00023002"/>
    </source>
</evidence>
<dbReference type="InterPro" id="IPR001509">
    <property type="entry name" value="Epimerase_deHydtase"/>
</dbReference>
<reference evidence="5 6" key="1">
    <citation type="journal article" date="2013" name="ISME J.">
        <title>Comparative genomics of pathogenic lineages of Vibrio nigripulchritudo identifies virulence-associated traits.</title>
        <authorList>
            <person name="Goudenege D."/>
            <person name="Labreuche Y."/>
            <person name="Krin E."/>
            <person name="Ansquer D."/>
            <person name="Mangenot S."/>
            <person name="Calteau A."/>
            <person name="Medigue C."/>
            <person name="Mazel D."/>
            <person name="Polz M.F."/>
            <person name="Le Roux F."/>
        </authorList>
    </citation>
    <scope>NUCLEOTIDE SEQUENCE [LARGE SCALE GENOMIC DNA]</scope>
    <source>
        <strain evidence="6">SnF1</strain>
    </source>
</reference>
<dbReference type="PATRIC" id="fig|1260221.3.peg.4105"/>
<accession>U4KBR8</accession>
<dbReference type="Gene3D" id="3.40.50.720">
    <property type="entry name" value="NAD(P)-binding Rossmann-like Domain"/>
    <property type="match status" value="1"/>
</dbReference>
<evidence type="ECO:0000259" key="4">
    <source>
        <dbReference type="Pfam" id="PF01370"/>
    </source>
</evidence>
<dbReference type="Proteomes" id="UP000016895">
    <property type="component" value="Chromosome 2"/>
</dbReference>
<dbReference type="KEGG" id="vni:VIBNI_B0433"/>
<dbReference type="PANTHER" id="PTHR43103:SF5">
    <property type="entry name" value="4-EPIMERASE, PUTATIVE (AFU_ORTHOLOGUE AFUA_7G00360)-RELATED"/>
    <property type="match status" value="1"/>
</dbReference>
<dbReference type="Pfam" id="PF01370">
    <property type="entry name" value="Epimerase"/>
    <property type="match status" value="1"/>
</dbReference>
<feature type="domain" description="NAD-dependent epimerase/dehydratase" evidence="4">
    <location>
        <begin position="4"/>
        <end position="160"/>
    </location>
</feature>
<protein>
    <submittedName>
        <fullName evidence="5">Putative Nucleoside-diphosphate-sugar epimerase</fullName>
    </submittedName>
</protein>
<evidence type="ECO:0000313" key="6">
    <source>
        <dbReference type="Proteomes" id="UP000016895"/>
    </source>
</evidence>
<dbReference type="CDD" id="cd08946">
    <property type="entry name" value="SDR_e"/>
    <property type="match status" value="1"/>
</dbReference>
<dbReference type="EMBL" id="FO203527">
    <property type="protein sequence ID" value="CCO60247.1"/>
    <property type="molecule type" value="Genomic_DNA"/>
</dbReference>
<organism evidence="5 6">
    <name type="scientific">Vibrio nigripulchritudo</name>
    <dbReference type="NCBI Taxonomy" id="28173"/>
    <lineage>
        <taxon>Bacteria</taxon>
        <taxon>Pseudomonadati</taxon>
        <taxon>Pseudomonadota</taxon>
        <taxon>Gammaproteobacteria</taxon>
        <taxon>Vibrionales</taxon>
        <taxon>Vibrionaceae</taxon>
        <taxon>Vibrio</taxon>
    </lineage>
</organism>
<keyword evidence="6" id="KW-1185">Reference proteome</keyword>
<dbReference type="OrthoDB" id="8770295at2"/>
<proteinExistence type="inferred from homology"/>
<evidence type="ECO:0000313" key="5">
    <source>
        <dbReference type="EMBL" id="CCO60247.1"/>
    </source>
</evidence>